<dbReference type="EMBL" id="SDWJ01000001">
    <property type="protein sequence ID" value="MVZ96721.1"/>
    <property type="molecule type" value="Genomic_DNA"/>
</dbReference>
<reference evidence="1 2" key="1">
    <citation type="submission" date="2019-01" db="EMBL/GenBank/DDBJ databases">
        <title>Sphingorhabdus lacus sp.nov., isolated from an oligotrophic freshwater lake.</title>
        <authorList>
            <person name="Park M."/>
        </authorList>
    </citation>
    <scope>NUCLEOTIDE SEQUENCE [LARGE SCALE GENOMIC DNA]</scope>
    <source>
        <strain evidence="1 2">IMCC26285</strain>
    </source>
</reference>
<accession>A0A6I4LUN0</accession>
<gene>
    <name evidence="1" type="ORF">EUU23_03245</name>
</gene>
<protein>
    <recommendedName>
        <fullName evidence="3">DUF3618 domain-containing protein</fullName>
    </recommendedName>
</protein>
<dbReference type="AlphaFoldDB" id="A0A6I4LUN0"/>
<dbReference type="OrthoDB" id="7595154at2"/>
<organism evidence="1 2">
    <name type="scientific">Sphingorhabdus profundilacus</name>
    <dbReference type="NCBI Taxonomy" id="2509718"/>
    <lineage>
        <taxon>Bacteria</taxon>
        <taxon>Pseudomonadati</taxon>
        <taxon>Pseudomonadota</taxon>
        <taxon>Alphaproteobacteria</taxon>
        <taxon>Sphingomonadales</taxon>
        <taxon>Sphingomonadaceae</taxon>
        <taxon>Sphingorhabdus</taxon>
    </lineage>
</organism>
<keyword evidence="2" id="KW-1185">Reference proteome</keyword>
<comment type="caution">
    <text evidence="1">The sequence shown here is derived from an EMBL/GenBank/DDBJ whole genome shotgun (WGS) entry which is preliminary data.</text>
</comment>
<evidence type="ECO:0000313" key="1">
    <source>
        <dbReference type="EMBL" id="MVZ96721.1"/>
    </source>
</evidence>
<proteinExistence type="predicted"/>
<dbReference type="RefSeq" id="WP_160352676.1">
    <property type="nucleotide sequence ID" value="NZ_SDWJ01000001.1"/>
</dbReference>
<dbReference type="Proteomes" id="UP000471147">
    <property type="component" value="Unassembled WGS sequence"/>
</dbReference>
<name>A0A6I4LUN0_9SPHN</name>
<evidence type="ECO:0008006" key="3">
    <source>
        <dbReference type="Google" id="ProtNLM"/>
    </source>
</evidence>
<sequence length="112" mass="12386">MMIMTEFKEPGGTDRKSVILSDAERRNLRRKLRETVGIAQDVLHPRNQMKLLVDKGKAEATRIAGSATRLARKNAPIIGAVGLGALLFAARRPISKWISTRRQGRSKPPVGE</sequence>
<evidence type="ECO:0000313" key="2">
    <source>
        <dbReference type="Proteomes" id="UP000471147"/>
    </source>
</evidence>